<reference evidence="6 7" key="1">
    <citation type="submission" date="2022-02" db="EMBL/GenBank/DDBJ databases">
        <title>Comparative genomics of the first Antarctic Pseudomonas spp. capable of biotransforming 2,4,6-Trinitrotoluene.</title>
        <authorList>
            <person name="Cabrera M.A."/>
            <person name="Marquez S.L."/>
            <person name="Perez-Donoso J.M."/>
        </authorList>
    </citation>
    <scope>NUCLEOTIDE SEQUENCE [LARGE SCALE GENOMIC DNA]</scope>
    <source>
        <strain evidence="6 7">TNT19</strain>
    </source>
</reference>
<dbReference type="InterPro" id="IPR050389">
    <property type="entry name" value="LysR-type_TF"/>
</dbReference>
<evidence type="ECO:0000256" key="3">
    <source>
        <dbReference type="ARBA" id="ARBA00023125"/>
    </source>
</evidence>
<dbReference type="InterPro" id="IPR036388">
    <property type="entry name" value="WH-like_DNA-bd_sf"/>
</dbReference>
<dbReference type="InterPro" id="IPR005119">
    <property type="entry name" value="LysR_subst-bd"/>
</dbReference>
<dbReference type="Gene3D" id="1.10.10.10">
    <property type="entry name" value="Winged helix-like DNA-binding domain superfamily/Winged helix DNA-binding domain"/>
    <property type="match status" value="1"/>
</dbReference>
<dbReference type="PROSITE" id="PS50931">
    <property type="entry name" value="HTH_LYSR"/>
    <property type="match status" value="1"/>
</dbReference>
<proteinExistence type="inferred from homology"/>
<dbReference type="EMBL" id="JAKNRW010000001">
    <property type="protein sequence ID" value="MCK1788831.1"/>
    <property type="molecule type" value="Genomic_DNA"/>
</dbReference>
<evidence type="ECO:0000313" key="7">
    <source>
        <dbReference type="Proteomes" id="UP001299876"/>
    </source>
</evidence>
<accession>A0ABT0ETP0</accession>
<dbReference type="SUPFAM" id="SSF46785">
    <property type="entry name" value="Winged helix' DNA-binding domain"/>
    <property type="match status" value="1"/>
</dbReference>
<name>A0ABT0ETP0_9PSED</name>
<dbReference type="SUPFAM" id="SSF53850">
    <property type="entry name" value="Periplasmic binding protein-like II"/>
    <property type="match status" value="1"/>
</dbReference>
<evidence type="ECO:0000256" key="2">
    <source>
        <dbReference type="ARBA" id="ARBA00023015"/>
    </source>
</evidence>
<evidence type="ECO:0000256" key="1">
    <source>
        <dbReference type="ARBA" id="ARBA00009437"/>
    </source>
</evidence>
<dbReference type="Gene3D" id="3.40.190.10">
    <property type="entry name" value="Periplasmic binding protein-like II"/>
    <property type="match status" value="2"/>
</dbReference>
<dbReference type="PANTHER" id="PTHR30118:SF15">
    <property type="entry name" value="TRANSCRIPTIONAL REGULATORY PROTEIN"/>
    <property type="match status" value="1"/>
</dbReference>
<protein>
    <submittedName>
        <fullName evidence="6">LysR family transcriptional regulator</fullName>
    </submittedName>
</protein>
<comment type="caution">
    <text evidence="6">The sequence shown here is derived from an EMBL/GenBank/DDBJ whole genome shotgun (WGS) entry which is preliminary data.</text>
</comment>
<dbReference type="Pfam" id="PF03466">
    <property type="entry name" value="LysR_substrate"/>
    <property type="match status" value="1"/>
</dbReference>
<evidence type="ECO:0000256" key="4">
    <source>
        <dbReference type="ARBA" id="ARBA00023163"/>
    </source>
</evidence>
<keyword evidence="4" id="KW-0804">Transcription</keyword>
<dbReference type="PANTHER" id="PTHR30118">
    <property type="entry name" value="HTH-TYPE TRANSCRIPTIONAL REGULATOR LEUO-RELATED"/>
    <property type="match status" value="1"/>
</dbReference>
<dbReference type="InterPro" id="IPR000847">
    <property type="entry name" value="LysR_HTH_N"/>
</dbReference>
<sequence>MNRRELRKVDLALLVCFESMMLDRNVTRVAKKFCVGQSTISSSLNRLRSIFNDPLFIRVGHAMEPTARAYELAKFLTPGLDAMSKALRLAEAFQPQTSDRVFRLGLTDDVEFSLLPRLIKQLRAEAPEVTLIIQHADYRRLPAQLISGDISIGVCQTRELPANAKRKTLRHFQYRVLCDQHDATALDLDEYCARPHVVVSQSANTVSYLDKFLAEQGRKRQVVLSVPRYSSLPAIIENSNLIATIPDFAAESITQVFALKHKPPPFMIPGGSLSLSWLSNNDNDAGEQWLRERVVSHMEEASAETAIKATPTLYLPLPAGRVNSHVQ</sequence>
<keyword evidence="3" id="KW-0238">DNA-binding</keyword>
<gene>
    <name evidence="6" type="ORF">L9059_01215</name>
</gene>
<comment type="similarity">
    <text evidence="1">Belongs to the LysR transcriptional regulatory family.</text>
</comment>
<evidence type="ECO:0000313" key="6">
    <source>
        <dbReference type="EMBL" id="MCK1788831.1"/>
    </source>
</evidence>
<dbReference type="Pfam" id="PF00126">
    <property type="entry name" value="HTH_1"/>
    <property type="match status" value="1"/>
</dbReference>
<evidence type="ECO:0000259" key="5">
    <source>
        <dbReference type="PROSITE" id="PS50931"/>
    </source>
</evidence>
<feature type="domain" description="HTH lysR-type" evidence="5">
    <location>
        <begin position="9"/>
        <end position="66"/>
    </location>
</feature>
<organism evidence="6 7">
    <name type="scientific">Pseudomonas violetae</name>
    <dbReference type="NCBI Taxonomy" id="2915813"/>
    <lineage>
        <taxon>Bacteria</taxon>
        <taxon>Pseudomonadati</taxon>
        <taxon>Pseudomonadota</taxon>
        <taxon>Gammaproteobacteria</taxon>
        <taxon>Pseudomonadales</taxon>
        <taxon>Pseudomonadaceae</taxon>
        <taxon>Pseudomonas</taxon>
    </lineage>
</organism>
<keyword evidence="2" id="KW-0805">Transcription regulation</keyword>
<dbReference type="InterPro" id="IPR036390">
    <property type="entry name" value="WH_DNA-bd_sf"/>
</dbReference>
<dbReference type="RefSeq" id="WP_247286136.1">
    <property type="nucleotide sequence ID" value="NZ_JAKNRW010000001.1"/>
</dbReference>
<dbReference type="Proteomes" id="UP001299876">
    <property type="component" value="Unassembled WGS sequence"/>
</dbReference>
<keyword evidence="7" id="KW-1185">Reference proteome</keyword>